<protein>
    <submittedName>
        <fullName evidence="2">CSC1-like protein RXW8 isoform X3</fullName>
    </submittedName>
</protein>
<feature type="transmembrane region" description="Helical" evidence="1">
    <location>
        <begin position="30"/>
        <end position="52"/>
    </location>
</feature>
<evidence type="ECO:0000313" key="2">
    <source>
        <dbReference type="EMBL" id="MBX00803.1"/>
    </source>
</evidence>
<organism evidence="2">
    <name type="scientific">Rhizophora mucronata</name>
    <name type="common">Asiatic mangrove</name>
    <dbReference type="NCBI Taxonomy" id="61149"/>
    <lineage>
        <taxon>Eukaryota</taxon>
        <taxon>Viridiplantae</taxon>
        <taxon>Streptophyta</taxon>
        <taxon>Embryophyta</taxon>
        <taxon>Tracheophyta</taxon>
        <taxon>Spermatophyta</taxon>
        <taxon>Magnoliopsida</taxon>
        <taxon>eudicotyledons</taxon>
        <taxon>Gunneridae</taxon>
        <taxon>Pentapetalae</taxon>
        <taxon>rosids</taxon>
        <taxon>fabids</taxon>
        <taxon>Malpighiales</taxon>
        <taxon>Rhizophoraceae</taxon>
        <taxon>Rhizophora</taxon>
    </lineage>
</organism>
<dbReference type="EMBL" id="GGEC01020319">
    <property type="protein sequence ID" value="MBX00803.1"/>
    <property type="molecule type" value="Transcribed_RNA"/>
</dbReference>
<keyword evidence="1" id="KW-0472">Membrane</keyword>
<keyword evidence="1" id="KW-0812">Transmembrane</keyword>
<reference evidence="2" key="1">
    <citation type="submission" date="2018-02" db="EMBL/GenBank/DDBJ databases">
        <title>Rhizophora mucronata_Transcriptome.</title>
        <authorList>
            <person name="Meera S.P."/>
            <person name="Sreeshan A."/>
            <person name="Augustine A."/>
        </authorList>
    </citation>
    <scope>NUCLEOTIDE SEQUENCE</scope>
    <source>
        <tissue evidence="2">Leaf</tissue>
    </source>
</reference>
<dbReference type="AlphaFoldDB" id="A0A2P2K548"/>
<accession>A0A2P2K548</accession>
<sequence length="57" mass="6359">MAKTFNTSISMQNHLMYLQLGMLTRVPSGFGLTVLHCTLYLALLVVCFTLSIKALPR</sequence>
<name>A0A2P2K548_RHIMU</name>
<evidence type="ECO:0000256" key="1">
    <source>
        <dbReference type="SAM" id="Phobius"/>
    </source>
</evidence>
<keyword evidence="1" id="KW-1133">Transmembrane helix</keyword>
<proteinExistence type="predicted"/>